<dbReference type="PANTHER" id="PTHR23028">
    <property type="entry name" value="ACETYLTRANSFERASE"/>
    <property type="match status" value="1"/>
</dbReference>
<dbReference type="GO" id="GO:0016747">
    <property type="term" value="F:acyltransferase activity, transferring groups other than amino-acyl groups"/>
    <property type="evidence" value="ECO:0007669"/>
    <property type="project" value="InterPro"/>
</dbReference>
<proteinExistence type="predicted"/>
<comment type="caution">
    <text evidence="3">The sequence shown here is derived from an EMBL/GenBank/DDBJ whole genome shotgun (WGS) entry which is preliminary data.</text>
</comment>
<dbReference type="InterPro" id="IPR002656">
    <property type="entry name" value="Acyl_transf_3_dom"/>
</dbReference>
<evidence type="ECO:0000313" key="3">
    <source>
        <dbReference type="EMBL" id="NGM51188.1"/>
    </source>
</evidence>
<name>A0A6G4R1Z3_9CAUL</name>
<organism evidence="3">
    <name type="scientific">Caulobacter sp. 602-2</name>
    <dbReference type="NCBI Taxonomy" id="2710887"/>
    <lineage>
        <taxon>Bacteria</taxon>
        <taxon>Pseudomonadati</taxon>
        <taxon>Pseudomonadota</taxon>
        <taxon>Alphaproteobacteria</taxon>
        <taxon>Caulobacterales</taxon>
        <taxon>Caulobacteraceae</taxon>
        <taxon>Caulobacter</taxon>
    </lineage>
</organism>
<keyword evidence="1" id="KW-1133">Transmembrane helix</keyword>
<feature type="transmembrane region" description="Helical" evidence="1">
    <location>
        <begin position="162"/>
        <end position="183"/>
    </location>
</feature>
<gene>
    <name evidence="3" type="ORF">G5B46_16375</name>
</gene>
<feature type="transmembrane region" description="Helical" evidence="1">
    <location>
        <begin position="335"/>
        <end position="357"/>
    </location>
</feature>
<dbReference type="GO" id="GO:0016020">
    <property type="term" value="C:membrane"/>
    <property type="evidence" value="ECO:0007669"/>
    <property type="project" value="TreeGrafter"/>
</dbReference>
<feature type="transmembrane region" description="Helical" evidence="1">
    <location>
        <begin position="45"/>
        <end position="66"/>
    </location>
</feature>
<dbReference type="EMBL" id="JAAKGT010000008">
    <property type="protein sequence ID" value="NGM51188.1"/>
    <property type="molecule type" value="Genomic_DNA"/>
</dbReference>
<sequence>MAVESNFKAIEGLRGYLALWVAIGHAFQMAGYFDLPGPFKIVMKGAVAVEIFMIVSGFVITHLLTTKEESYGRYVVRRFFRLYPCFVLCCLIGYLIIPLMSDFVQSRDWSGPAWTPYVDSIVQLEDQQRDNFWAHLGLHAVMLHGLVPGEVLPRAPMTFLPAAWSISLEWQFYLVAPLVLAMIRTPARAAVLIAVCMGLFASYRLGVFGSFEVASHLAGNIGPFAVGIASRLALPHLRKVSANALTPAMFAGAAALVLLYKEALTLLLWLPFYCFLVWGQGRGLSGKAFDLLFSSKAVVWAGTISFSVYLLHRPVQVLAVTLVERLAGVLSQPETLAVQFVATALTLPLGWLTYRFVEKPGMALGRRVVALSPFKAATATA</sequence>
<feature type="transmembrane region" description="Helical" evidence="1">
    <location>
        <begin position="266"/>
        <end position="285"/>
    </location>
</feature>
<evidence type="ECO:0000259" key="2">
    <source>
        <dbReference type="Pfam" id="PF01757"/>
    </source>
</evidence>
<feature type="transmembrane region" description="Helical" evidence="1">
    <location>
        <begin position="12"/>
        <end position="33"/>
    </location>
</feature>
<dbReference type="Pfam" id="PF01757">
    <property type="entry name" value="Acyl_transf_3"/>
    <property type="match status" value="1"/>
</dbReference>
<dbReference type="InterPro" id="IPR050879">
    <property type="entry name" value="Acyltransferase_3"/>
</dbReference>
<dbReference type="PANTHER" id="PTHR23028:SF53">
    <property type="entry name" value="ACYL_TRANSF_3 DOMAIN-CONTAINING PROTEIN"/>
    <property type="match status" value="1"/>
</dbReference>
<dbReference type="RefSeq" id="WP_165260418.1">
    <property type="nucleotide sequence ID" value="NZ_JAAKGT010000008.1"/>
</dbReference>
<reference evidence="3" key="1">
    <citation type="submission" date="2020-02" db="EMBL/GenBank/DDBJ databases">
        <authorList>
            <person name="Gao J."/>
            <person name="Sun J."/>
        </authorList>
    </citation>
    <scope>NUCLEOTIDE SEQUENCE</scope>
    <source>
        <strain evidence="3">602-2</strain>
    </source>
</reference>
<feature type="transmembrane region" description="Helical" evidence="1">
    <location>
        <begin position="217"/>
        <end position="234"/>
    </location>
</feature>
<feature type="transmembrane region" description="Helical" evidence="1">
    <location>
        <begin position="190"/>
        <end position="211"/>
    </location>
</feature>
<evidence type="ECO:0000256" key="1">
    <source>
        <dbReference type="SAM" id="Phobius"/>
    </source>
</evidence>
<feature type="transmembrane region" description="Helical" evidence="1">
    <location>
        <begin position="297"/>
        <end position="315"/>
    </location>
</feature>
<dbReference type="GO" id="GO:0000271">
    <property type="term" value="P:polysaccharide biosynthetic process"/>
    <property type="evidence" value="ECO:0007669"/>
    <property type="project" value="TreeGrafter"/>
</dbReference>
<keyword evidence="1" id="KW-0812">Transmembrane</keyword>
<feature type="transmembrane region" description="Helical" evidence="1">
    <location>
        <begin position="78"/>
        <end position="97"/>
    </location>
</feature>
<dbReference type="AlphaFoldDB" id="A0A6G4R1Z3"/>
<keyword evidence="3" id="KW-0012">Acyltransferase</keyword>
<keyword evidence="1" id="KW-0472">Membrane</keyword>
<accession>A0A6G4R1Z3</accession>
<keyword evidence="3" id="KW-0808">Transferase</keyword>
<feature type="domain" description="Acyltransferase 3" evidence="2">
    <location>
        <begin position="8"/>
        <end position="355"/>
    </location>
</feature>
<protein>
    <submittedName>
        <fullName evidence="3">Acyltransferase</fullName>
    </submittedName>
</protein>
<feature type="transmembrane region" description="Helical" evidence="1">
    <location>
        <begin position="241"/>
        <end position="260"/>
    </location>
</feature>